<dbReference type="AlphaFoldDB" id="A0A344PJ65"/>
<dbReference type="GO" id="GO:0016020">
    <property type="term" value="C:membrane"/>
    <property type="evidence" value="ECO:0007669"/>
    <property type="project" value="InterPro"/>
</dbReference>
<protein>
    <recommendedName>
        <fullName evidence="5">Sulfotransferase family protein</fullName>
    </recommendedName>
</protein>
<sequence length="298" mass="33475">MAARNGDAKPHSAADSRSRGTGARGPDVRFGDLKTQSLDDYLAAAPPAAPWFFVHIPKTAGSSFSNELRAVLKPYKNVHIDYTNRDRTHDQQLNDCVDQFIASPDLARVRSASGHIPFPLATRIQAARPELQLMTILRAPVARVVSDYRYQRTEMHPPHRQFIAQFPTLLSYVEHPASHDKMARFVAGPQADRATVLRNAMEKFAFIGLLEMYAFSFTTFFALTGNPGRMPREHLRRTPATRETEVEVTPEIVARIREKNPLDVALYSHVHAILRPHRDARLQKRQPKGRGDGDAAVL</sequence>
<evidence type="ECO:0000256" key="1">
    <source>
        <dbReference type="SAM" id="MobiDB-lite"/>
    </source>
</evidence>
<proteinExistence type="predicted"/>
<dbReference type="InterPro" id="IPR053259">
    <property type="entry name" value="Golvesin-related_Golgi"/>
</dbReference>
<evidence type="ECO:0000313" key="3">
    <source>
        <dbReference type="EMBL" id="AXC49420.1"/>
    </source>
</evidence>
<feature type="region of interest" description="Disordered" evidence="1">
    <location>
        <begin position="1"/>
        <end position="29"/>
    </location>
</feature>
<dbReference type="SUPFAM" id="SSF52540">
    <property type="entry name" value="P-loop containing nucleoside triphosphate hydrolases"/>
    <property type="match status" value="1"/>
</dbReference>
<dbReference type="InterPro" id="IPR027417">
    <property type="entry name" value="P-loop_NTPase"/>
</dbReference>
<dbReference type="PANTHER" id="PTHR32301:SF6">
    <property type="entry name" value="GOLVESIN-RELATED"/>
    <property type="match status" value="1"/>
</dbReference>
<name>A0A344PJ65_9RHOB</name>
<dbReference type="PANTHER" id="PTHR32301">
    <property type="entry name" value="COUNTIN RECEPTOR CNR3-RELATED"/>
    <property type="match status" value="1"/>
</dbReference>
<dbReference type="InterPro" id="IPR005331">
    <property type="entry name" value="Sulfotransferase"/>
</dbReference>
<dbReference type="Pfam" id="PF03567">
    <property type="entry name" value="Sulfotransfer_2"/>
    <property type="match status" value="1"/>
</dbReference>
<dbReference type="KEGG" id="pars:DRW48_06700"/>
<feature type="compositionally biased region" description="Basic and acidic residues" evidence="1">
    <location>
        <begin position="1"/>
        <end position="18"/>
    </location>
</feature>
<organism evidence="3 4">
    <name type="scientific">Paracoccus suum</name>
    <dbReference type="NCBI Taxonomy" id="2259340"/>
    <lineage>
        <taxon>Bacteria</taxon>
        <taxon>Pseudomonadati</taxon>
        <taxon>Pseudomonadota</taxon>
        <taxon>Alphaproteobacteria</taxon>
        <taxon>Rhodobacterales</taxon>
        <taxon>Paracoccaceae</taxon>
        <taxon>Paracoccus</taxon>
    </lineage>
</organism>
<feature type="region of interest" description="Disordered" evidence="1">
    <location>
        <begin position="278"/>
        <end position="298"/>
    </location>
</feature>
<dbReference type="Gene3D" id="3.40.50.300">
    <property type="entry name" value="P-loop containing nucleotide triphosphate hydrolases"/>
    <property type="match status" value="1"/>
</dbReference>
<dbReference type="Proteomes" id="UP000252023">
    <property type="component" value="Chromosome"/>
</dbReference>
<feature type="compositionally biased region" description="Basic and acidic residues" evidence="1">
    <location>
        <begin position="289"/>
        <end position="298"/>
    </location>
</feature>
<keyword evidence="2" id="KW-0812">Transmembrane</keyword>
<reference evidence="4" key="1">
    <citation type="submission" date="2018-07" db="EMBL/GenBank/DDBJ databases">
        <title>Genome sequencing of Paracoccus sp. SC2-6.</title>
        <authorList>
            <person name="Heo J."/>
            <person name="Kim S.-J."/>
            <person name="Kwon S.-W."/>
        </authorList>
    </citation>
    <scope>NUCLEOTIDE SEQUENCE [LARGE SCALE GENOMIC DNA]</scope>
    <source>
        <strain evidence="4">SC2-6</strain>
    </source>
</reference>
<accession>A0A344PJ65</accession>
<dbReference type="EMBL" id="CP030918">
    <property type="protein sequence ID" value="AXC49420.1"/>
    <property type="molecule type" value="Genomic_DNA"/>
</dbReference>
<keyword evidence="2" id="KW-0472">Membrane</keyword>
<keyword evidence="2" id="KW-1133">Transmembrane helix</keyword>
<dbReference type="OrthoDB" id="288532at2"/>
<gene>
    <name evidence="3" type="ORF">DRW48_06700</name>
</gene>
<dbReference type="GO" id="GO:0008146">
    <property type="term" value="F:sulfotransferase activity"/>
    <property type="evidence" value="ECO:0007669"/>
    <property type="project" value="InterPro"/>
</dbReference>
<feature type="transmembrane region" description="Helical" evidence="2">
    <location>
        <begin position="204"/>
        <end position="223"/>
    </location>
</feature>
<keyword evidence="4" id="KW-1185">Reference proteome</keyword>
<evidence type="ECO:0000313" key="4">
    <source>
        <dbReference type="Proteomes" id="UP000252023"/>
    </source>
</evidence>
<evidence type="ECO:0008006" key="5">
    <source>
        <dbReference type="Google" id="ProtNLM"/>
    </source>
</evidence>
<evidence type="ECO:0000256" key="2">
    <source>
        <dbReference type="SAM" id="Phobius"/>
    </source>
</evidence>